<evidence type="ECO:0000313" key="2">
    <source>
        <dbReference type="Proteomes" id="UP000663193"/>
    </source>
</evidence>
<organism evidence="1 2">
    <name type="scientific">Phaeosphaeria nodorum (strain SN15 / ATCC MYA-4574 / FGSC 10173)</name>
    <name type="common">Glume blotch fungus</name>
    <name type="synonym">Parastagonospora nodorum</name>
    <dbReference type="NCBI Taxonomy" id="321614"/>
    <lineage>
        <taxon>Eukaryota</taxon>
        <taxon>Fungi</taxon>
        <taxon>Dikarya</taxon>
        <taxon>Ascomycota</taxon>
        <taxon>Pezizomycotina</taxon>
        <taxon>Dothideomycetes</taxon>
        <taxon>Pleosporomycetidae</taxon>
        <taxon>Pleosporales</taxon>
        <taxon>Pleosporineae</taxon>
        <taxon>Phaeosphaeriaceae</taxon>
        <taxon>Parastagonospora</taxon>
    </lineage>
</organism>
<accession>A0A7U2HXQ3</accession>
<gene>
    <name evidence="1" type="ORF">JI435_405430</name>
</gene>
<keyword evidence="2" id="KW-1185">Reference proteome</keyword>
<reference evidence="2" key="1">
    <citation type="journal article" date="2021" name="BMC Genomics">
        <title>Chromosome-level genome assembly and manually-curated proteome of model necrotroph Parastagonospora nodorum Sn15 reveals a genome-wide trove of candidate effector homologs, and redundancy of virulence-related functions within an accessory chromosome.</title>
        <authorList>
            <person name="Bertazzoni S."/>
            <person name="Jones D.A.B."/>
            <person name="Phan H.T."/>
            <person name="Tan K.-C."/>
            <person name="Hane J.K."/>
        </authorList>
    </citation>
    <scope>NUCLEOTIDE SEQUENCE [LARGE SCALE GENOMIC DNA]</scope>
    <source>
        <strain evidence="2">SN15 / ATCC MYA-4574 / FGSC 10173)</strain>
    </source>
</reference>
<proteinExistence type="predicted"/>
<dbReference type="AlphaFoldDB" id="A0A7U2HXQ3"/>
<protein>
    <submittedName>
        <fullName evidence="1">Uncharacterized protein</fullName>
    </submittedName>
</protein>
<dbReference type="VEuPathDB" id="FungiDB:JI435_405430"/>
<sequence length="111" mass="12466">MHIIPRPQSIMVGTSISVVSRKSICKTLHDTLASCFRTPSCETYRLRSHDMFEHYINGTGASCFTSSSFRQPWYRRNATCCSKQATSTSAQVTCKVTCSYLSVHVMHGHLD</sequence>
<evidence type="ECO:0000313" key="1">
    <source>
        <dbReference type="EMBL" id="QRC94229.1"/>
    </source>
</evidence>
<dbReference type="Proteomes" id="UP000663193">
    <property type="component" value="Chromosome 4"/>
</dbReference>
<name>A0A7U2HXQ3_PHANO</name>
<dbReference type="EMBL" id="CP069026">
    <property type="protein sequence ID" value="QRC94229.1"/>
    <property type="molecule type" value="Genomic_DNA"/>
</dbReference>